<dbReference type="Proteomes" id="UP000178435">
    <property type="component" value="Unassembled WGS sequence"/>
</dbReference>
<accession>A0A1F7RXF5</accession>
<proteinExistence type="predicted"/>
<dbReference type="InterPro" id="IPR006439">
    <property type="entry name" value="HAD-SF_hydro_IA"/>
</dbReference>
<reference evidence="1 2" key="1">
    <citation type="journal article" date="2016" name="Nat. Commun.">
        <title>Thousands of microbial genomes shed light on interconnected biogeochemical processes in an aquifer system.</title>
        <authorList>
            <person name="Anantharaman K."/>
            <person name="Brown C.T."/>
            <person name="Hug L.A."/>
            <person name="Sharon I."/>
            <person name="Castelle C.J."/>
            <person name="Probst A.J."/>
            <person name="Thomas B.C."/>
            <person name="Singh A."/>
            <person name="Wilkins M.J."/>
            <person name="Karaoz U."/>
            <person name="Brodie E.L."/>
            <person name="Williams K.H."/>
            <person name="Hubbard S.S."/>
            <person name="Banfield J.F."/>
        </authorList>
    </citation>
    <scope>NUCLEOTIDE SEQUENCE [LARGE SCALE GENOMIC DNA]</scope>
</reference>
<organism evidence="1 2">
    <name type="scientific">Candidatus Schekmanbacteria bacterium RBG_16_38_11</name>
    <dbReference type="NCBI Taxonomy" id="1817880"/>
    <lineage>
        <taxon>Bacteria</taxon>
        <taxon>Candidatus Schekmaniibacteriota</taxon>
    </lineage>
</organism>
<dbReference type="InterPro" id="IPR036412">
    <property type="entry name" value="HAD-like_sf"/>
</dbReference>
<evidence type="ECO:0000313" key="2">
    <source>
        <dbReference type="Proteomes" id="UP000178435"/>
    </source>
</evidence>
<sequence>MKELKYLIIDLDNTVYPESAGVFRKVDQRINRYLEEKMGFPREEVNPLRAKYYSQYGTTLRGLMIHYKIDPNDYLEYVHDVDLNDLLSKDEKLNRILKKIPQKKVIFTNGSKAHAENVLRKLEIIDNFTNIFDIVAMDYIAKPNPQTYRKVIEKLKVEAVRCIYIDDIEKNLIPAKELGMKTVYVSNDGSDGKPHVDFVIREIAEIEKLL</sequence>
<dbReference type="InterPro" id="IPR010237">
    <property type="entry name" value="Pyr-5-nucltdase"/>
</dbReference>
<dbReference type="SFLD" id="SFLDS00003">
    <property type="entry name" value="Haloacid_Dehalogenase"/>
    <property type="match status" value="1"/>
</dbReference>
<gene>
    <name evidence="1" type="ORF">A2149_03610</name>
</gene>
<dbReference type="Pfam" id="PF00702">
    <property type="entry name" value="Hydrolase"/>
    <property type="match status" value="1"/>
</dbReference>
<name>A0A1F7RXF5_9BACT</name>
<dbReference type="PANTHER" id="PTHR12725">
    <property type="entry name" value="HALOACID DEHALOGENASE-LIKE HYDROLASE"/>
    <property type="match status" value="1"/>
</dbReference>
<dbReference type="SUPFAM" id="SSF56784">
    <property type="entry name" value="HAD-like"/>
    <property type="match status" value="1"/>
</dbReference>
<dbReference type="PANTHER" id="PTHR12725:SF117">
    <property type="entry name" value="HALOACID DEHALOGENASE-LIKE HYDROLASE"/>
    <property type="match status" value="1"/>
</dbReference>
<dbReference type="NCBIfam" id="TIGR01509">
    <property type="entry name" value="HAD-SF-IA-v3"/>
    <property type="match status" value="1"/>
</dbReference>
<comment type="caution">
    <text evidence="1">The sequence shown here is derived from an EMBL/GenBank/DDBJ whole genome shotgun (WGS) entry which is preliminary data.</text>
</comment>
<dbReference type="SFLD" id="SFLDG01132">
    <property type="entry name" value="C1.5.3:_5'-Nucleotidase_Like"/>
    <property type="match status" value="1"/>
</dbReference>
<dbReference type="Gene3D" id="3.40.50.1000">
    <property type="entry name" value="HAD superfamily/HAD-like"/>
    <property type="match status" value="1"/>
</dbReference>
<dbReference type="PRINTS" id="PR00413">
    <property type="entry name" value="HADHALOGNASE"/>
</dbReference>
<dbReference type="InterPro" id="IPR023214">
    <property type="entry name" value="HAD_sf"/>
</dbReference>
<protein>
    <submittedName>
        <fullName evidence="1">Pyrimidine 5'-nucleotidase</fullName>
    </submittedName>
</protein>
<dbReference type="EMBL" id="MGDF01000056">
    <property type="protein sequence ID" value="OGL46239.1"/>
    <property type="molecule type" value="Genomic_DNA"/>
</dbReference>
<dbReference type="Gene3D" id="1.10.150.450">
    <property type="match status" value="1"/>
</dbReference>
<dbReference type="SFLD" id="SFLDG01129">
    <property type="entry name" value="C1.5:_HAD__Beta-PGM__Phosphata"/>
    <property type="match status" value="1"/>
</dbReference>
<evidence type="ECO:0000313" key="1">
    <source>
        <dbReference type="EMBL" id="OGL46239.1"/>
    </source>
</evidence>
<dbReference type="AlphaFoldDB" id="A0A1F7RXF5"/>
<dbReference type="NCBIfam" id="TIGR01993">
    <property type="entry name" value="Pyr-5-nucltdase"/>
    <property type="match status" value="1"/>
</dbReference>